<evidence type="ECO:0000256" key="7">
    <source>
        <dbReference type="SAM" id="Phobius"/>
    </source>
</evidence>
<evidence type="ECO:0000313" key="8">
    <source>
        <dbReference type="EMBL" id="GMR40137.1"/>
    </source>
</evidence>
<evidence type="ECO:0000313" key="11">
    <source>
        <dbReference type="Proteomes" id="UP001328107"/>
    </source>
</evidence>
<reference evidence="8" key="2">
    <citation type="submission" date="2023-06" db="EMBL/GenBank/DDBJ databases">
        <title>Genome assembly of Pristionchus species.</title>
        <authorList>
            <person name="Yoshida K."/>
            <person name="Sommer R.J."/>
        </authorList>
    </citation>
    <scope>NUCLEOTIDE SEQUENCE</scope>
    <source>
        <strain evidence="8 11">RS5460</strain>
    </source>
</reference>
<keyword evidence="7" id="KW-0472">Membrane</keyword>
<keyword evidence="6" id="KW-0446">Lipid-binding</keyword>
<dbReference type="Gene3D" id="1.20.120.1100">
    <property type="match status" value="1"/>
</dbReference>
<keyword evidence="7" id="KW-0812">Transmembrane</keyword>
<keyword evidence="3" id="KW-0964">Secreted</keyword>
<dbReference type="GO" id="GO:0005576">
    <property type="term" value="C:extracellular region"/>
    <property type="evidence" value="ECO:0007669"/>
    <property type="project" value="UniProtKB-SubCell"/>
</dbReference>
<dbReference type="EMBL" id="BTRK01000003">
    <property type="protein sequence ID" value="GMR40137.1"/>
    <property type="molecule type" value="Genomic_DNA"/>
</dbReference>
<evidence type="ECO:0000256" key="5">
    <source>
        <dbReference type="ARBA" id="ARBA00023054"/>
    </source>
</evidence>
<protein>
    <submittedName>
        <fullName evidence="8">Uncharacterized protein</fullName>
    </submittedName>
</protein>
<keyword evidence="11" id="KW-1185">Reference proteome</keyword>
<comment type="caution">
    <text evidence="8">The sequence shown here is derived from an EMBL/GenBank/DDBJ whole genome shotgun (WGS) entry which is preliminary data.</text>
</comment>
<evidence type="ECO:0000256" key="4">
    <source>
        <dbReference type="ARBA" id="ARBA00022729"/>
    </source>
</evidence>
<comment type="subcellular location">
    <subcellularLocation>
        <location evidence="1">Secreted</location>
    </subcellularLocation>
</comment>
<dbReference type="AlphaFoldDB" id="A0AAN4ZKZ7"/>
<organism evidence="8 11">
    <name type="scientific">Pristionchus mayeri</name>
    <dbReference type="NCBI Taxonomy" id="1317129"/>
    <lineage>
        <taxon>Eukaryota</taxon>
        <taxon>Metazoa</taxon>
        <taxon>Ecdysozoa</taxon>
        <taxon>Nematoda</taxon>
        <taxon>Chromadorea</taxon>
        <taxon>Rhabditida</taxon>
        <taxon>Rhabditina</taxon>
        <taxon>Diplogasteromorpha</taxon>
        <taxon>Diplogasteroidea</taxon>
        <taxon>Neodiplogasteridae</taxon>
        <taxon>Pristionchus</taxon>
    </lineage>
</organism>
<dbReference type="InterPro" id="IPR008632">
    <property type="entry name" value="Gp-FAR-1"/>
</dbReference>
<dbReference type="GO" id="GO:0008289">
    <property type="term" value="F:lipid binding"/>
    <property type="evidence" value="ECO:0007669"/>
    <property type="project" value="UniProtKB-KW"/>
</dbReference>
<evidence type="ECO:0000313" key="9">
    <source>
        <dbReference type="EMBL" id="GMR40140.1"/>
    </source>
</evidence>
<dbReference type="EMBL" id="BTRK01000003">
    <property type="protein sequence ID" value="GMR40140.1"/>
    <property type="molecule type" value="Genomic_DNA"/>
</dbReference>
<evidence type="ECO:0000256" key="3">
    <source>
        <dbReference type="ARBA" id="ARBA00022525"/>
    </source>
</evidence>
<comment type="similarity">
    <text evidence="2">Belongs to the fatty-acid and retinol-binding protein (FARBP) family.</text>
</comment>
<evidence type="ECO:0000256" key="2">
    <source>
        <dbReference type="ARBA" id="ARBA00006648"/>
    </source>
</evidence>
<name>A0AAN4ZKZ7_9BILA</name>
<dbReference type="Proteomes" id="UP001328107">
    <property type="component" value="Unassembled WGS sequence"/>
</dbReference>
<accession>A0AAN4ZKZ7</accession>
<dbReference type="Pfam" id="PF05823">
    <property type="entry name" value="Gp-FAR-1"/>
    <property type="match status" value="1"/>
</dbReference>
<keyword evidence="4" id="KW-0732">Signal</keyword>
<reference evidence="11" key="1">
    <citation type="submission" date="2022-10" db="EMBL/GenBank/DDBJ databases">
        <title>Genome assembly of Pristionchus species.</title>
        <authorList>
            <person name="Yoshida K."/>
            <person name="Sommer R.J."/>
        </authorList>
    </citation>
    <scope>NUCLEOTIDE SEQUENCE [LARGE SCALE GENOMIC DNA]</scope>
    <source>
        <strain evidence="11">RS5460</strain>
    </source>
</reference>
<keyword evidence="7" id="KW-1133">Transmembrane helix</keyword>
<gene>
    <name evidence="8" type="ORF">PMAYCL1PPCAC_10332</name>
    <name evidence="9" type="ORF">PMAYCL1PPCAC_10335</name>
    <name evidence="10" type="ORF">PMAYCL1PPCAC_10336</name>
</gene>
<sequence>PLSVKLWERYLKKLEQIEEDAMRNRGELLAEAKLYLAERAPPRDDSQTCNTYFIQALLEKYFIGKLWYPFEGIIIGILIPLALYCMYLAAAFTTGFFVAMFSTNLNDNYDLSFGPIIVDLLPEFSEHEHKLFIEIAKHGNYETTEQFFDALKEKSPDVYEFDRRHVSSLHFKVKFFENEAREFTAVVVDLWMRFQDSNFPGSRISNKEFEAQFHNCIMQFNKLSVNARHEFEREFPATVQILERVAFKYSQLSTF</sequence>
<feature type="transmembrane region" description="Helical" evidence="7">
    <location>
        <begin position="73"/>
        <end position="99"/>
    </location>
</feature>
<evidence type="ECO:0000256" key="1">
    <source>
        <dbReference type="ARBA" id="ARBA00004613"/>
    </source>
</evidence>
<proteinExistence type="inferred from homology"/>
<feature type="non-terminal residue" evidence="8">
    <location>
        <position position="1"/>
    </location>
</feature>
<evidence type="ECO:0000256" key="6">
    <source>
        <dbReference type="ARBA" id="ARBA00023121"/>
    </source>
</evidence>
<keyword evidence="5" id="KW-0175">Coiled coil</keyword>
<evidence type="ECO:0000313" key="10">
    <source>
        <dbReference type="EMBL" id="GMR40141.1"/>
    </source>
</evidence>
<dbReference type="EMBL" id="BTRK01000003">
    <property type="protein sequence ID" value="GMR40141.1"/>
    <property type="molecule type" value="Genomic_DNA"/>
</dbReference>